<protein>
    <recommendedName>
        <fullName evidence="3">DUF1876 domain-containing protein</fullName>
    </recommendedName>
</protein>
<evidence type="ECO:0008006" key="3">
    <source>
        <dbReference type="Google" id="ProtNLM"/>
    </source>
</evidence>
<dbReference type="InterPro" id="IPR015057">
    <property type="entry name" value="Rv2632c-like"/>
</dbReference>
<dbReference type="EMBL" id="BOPF01000019">
    <property type="protein sequence ID" value="GIJ48106.1"/>
    <property type="molecule type" value="Genomic_DNA"/>
</dbReference>
<accession>A0A8J3YMR1</accession>
<evidence type="ECO:0000313" key="2">
    <source>
        <dbReference type="Proteomes" id="UP000619260"/>
    </source>
</evidence>
<dbReference type="RefSeq" id="WP_203901607.1">
    <property type="nucleotide sequence ID" value="NZ_BOPF01000019.1"/>
</dbReference>
<sequence length="89" mass="9782">MAGTKRWTVEIIIDEHEGRTFAEATLYTGDAPPLTGTGRARLSPDDDDIPEIGDEVAVARALNALGERLRRTTAEDIASVTREPVRLHR</sequence>
<dbReference type="InterPro" id="IPR038070">
    <property type="entry name" value="Rv2632c-like_sf"/>
</dbReference>
<proteinExistence type="predicted"/>
<dbReference type="Proteomes" id="UP000619260">
    <property type="component" value="Unassembled WGS sequence"/>
</dbReference>
<organism evidence="1 2">
    <name type="scientific">Virgisporangium aliadipatigenens</name>
    <dbReference type="NCBI Taxonomy" id="741659"/>
    <lineage>
        <taxon>Bacteria</taxon>
        <taxon>Bacillati</taxon>
        <taxon>Actinomycetota</taxon>
        <taxon>Actinomycetes</taxon>
        <taxon>Micromonosporales</taxon>
        <taxon>Micromonosporaceae</taxon>
        <taxon>Virgisporangium</taxon>
    </lineage>
</organism>
<dbReference type="AlphaFoldDB" id="A0A8J3YMR1"/>
<name>A0A8J3YMR1_9ACTN</name>
<dbReference type="Pfam" id="PF08962">
    <property type="entry name" value="Rv2632c-like"/>
    <property type="match status" value="1"/>
</dbReference>
<gene>
    <name evidence="1" type="ORF">Val02_49920</name>
</gene>
<reference evidence="1" key="1">
    <citation type="submission" date="2021-01" db="EMBL/GenBank/DDBJ databases">
        <title>Whole genome shotgun sequence of Virgisporangium aliadipatigenens NBRC 105644.</title>
        <authorList>
            <person name="Komaki H."/>
            <person name="Tamura T."/>
        </authorList>
    </citation>
    <scope>NUCLEOTIDE SEQUENCE</scope>
    <source>
        <strain evidence="1">NBRC 105644</strain>
    </source>
</reference>
<keyword evidence="2" id="KW-1185">Reference proteome</keyword>
<evidence type="ECO:0000313" key="1">
    <source>
        <dbReference type="EMBL" id="GIJ48106.1"/>
    </source>
</evidence>
<comment type="caution">
    <text evidence="1">The sequence shown here is derived from an EMBL/GenBank/DDBJ whole genome shotgun (WGS) entry which is preliminary data.</text>
</comment>
<dbReference type="SUPFAM" id="SSF143212">
    <property type="entry name" value="Rv2632c-like"/>
    <property type="match status" value="1"/>
</dbReference>
<dbReference type="Gene3D" id="3.30.160.240">
    <property type="entry name" value="Rv1738"/>
    <property type="match status" value="1"/>
</dbReference>